<dbReference type="Proteomes" id="UP000214689">
    <property type="component" value="Chromosome"/>
</dbReference>
<dbReference type="NCBIfam" id="TIGR00299">
    <property type="entry name" value="nickel pincer cofactor biosynthesis protein LarC"/>
    <property type="match status" value="1"/>
</dbReference>
<organism evidence="4 5">
    <name type="scientific">Mogibacterium pumilum</name>
    <dbReference type="NCBI Taxonomy" id="86332"/>
    <lineage>
        <taxon>Bacteria</taxon>
        <taxon>Bacillati</taxon>
        <taxon>Bacillota</taxon>
        <taxon>Clostridia</taxon>
        <taxon>Peptostreptococcales</taxon>
        <taxon>Anaerovoracaceae</taxon>
        <taxon>Mogibacterium</taxon>
    </lineage>
</organism>
<comment type="catalytic activity">
    <reaction evidence="2">
        <text>Ni(II)-pyridinium-3,5-bisthiocarboxylate mononucleotide = pyridinium-3,5-bisthiocarboxylate mononucleotide + Ni(2+)</text>
        <dbReference type="Rhea" id="RHEA:54784"/>
        <dbReference type="ChEBI" id="CHEBI:49786"/>
        <dbReference type="ChEBI" id="CHEBI:137372"/>
        <dbReference type="ChEBI" id="CHEBI:137373"/>
        <dbReference type="EC" id="4.99.1.12"/>
    </reaction>
</comment>
<comment type="similarity">
    <text evidence="2">Belongs to the LarC family.</text>
</comment>
<comment type="function">
    <text evidence="2">Involved in the biosynthesis of a nickel-pincer cofactor ((SCS)Ni(II) pincer complex). Binds Ni(2+), and functions in nickel delivery to pyridinium-3,5-bisthiocarboxylic acid mononucleotide (P2TMN), to form the mature cofactor. Is thus probably required for the activation of nickel-pincer cofactor-dependent enzymes.</text>
</comment>
<dbReference type="AlphaFoldDB" id="A0A223AS65"/>
<dbReference type="GO" id="GO:0016829">
    <property type="term" value="F:lyase activity"/>
    <property type="evidence" value="ECO:0007669"/>
    <property type="project" value="UniProtKB-UniRule"/>
</dbReference>
<gene>
    <name evidence="2" type="primary">larC</name>
    <name evidence="4" type="ORF">AXF17_04430</name>
</gene>
<evidence type="ECO:0000256" key="1">
    <source>
        <dbReference type="ARBA" id="ARBA00022596"/>
    </source>
</evidence>
<feature type="region of interest" description="Disordered" evidence="3">
    <location>
        <begin position="94"/>
        <end position="126"/>
    </location>
</feature>
<accession>A0A223AS65</accession>
<dbReference type="EMBL" id="CP016199">
    <property type="protein sequence ID" value="ASS37769.1"/>
    <property type="molecule type" value="Genomic_DNA"/>
</dbReference>
<dbReference type="PANTHER" id="PTHR36566:SF1">
    <property type="entry name" value="PYRIDINIUM-3,5-BISTHIOCARBOXYLIC ACID MONONUCLEOTIDE NICKEL INSERTION PROTEIN"/>
    <property type="match status" value="1"/>
</dbReference>
<dbReference type="Pfam" id="PF01969">
    <property type="entry name" value="Ni_insertion"/>
    <property type="match status" value="1"/>
</dbReference>
<evidence type="ECO:0000313" key="4">
    <source>
        <dbReference type="EMBL" id="ASS37769.1"/>
    </source>
</evidence>
<dbReference type="OrthoDB" id="9765625at2"/>
<sequence>MKTLYFDCTTGISGNMAIGALLEVSDGEHYLRGELNKLRVPEYDVRIVKRGSHGIDGTYVEVLEAGTDIPVDAISEKIPRRELYIHGGLHHHDDEYHHGHEHSDLECGDEKSKKNAKEEKKLAKKFKKKKKKKLCGKCEKPNFKGYCKCKGEYVDCTIKANDEAHKHEHHDDPHTHLHDDCHHVHHDHDHDHHQDHDPSHNHNYDHNPSHGHHHVYRTYGDIKQIIDNSEITNGAKELAKAMFHKVAVAEATVHGKPIDEVHFHEVGALDSIVDIVSVAILMDYIKPDRIISSVVSDGYGTIKCAHGVLSVPVPATSAIYKNEQVRFKQIEVPTELVTPTGAAIVSTFAESYGLMPEMNISKIGIGVGSRNIGCPNTLRVILGEEVPSDNAVQTGDILVINSNIDDSTGEELGYVLEKLMNSGALDVSYAPIFMKKNRPAYRLEVICRAEDRDKLCEIIFAETTTIGVRYYPVQREELSRTRTVVDTELGPIEAKRVSTASGQTYTYPEYESLGRIAFELGISIKSVRAAFEKGLRE</sequence>
<keyword evidence="5" id="KW-1185">Reference proteome</keyword>
<dbReference type="GO" id="GO:0016151">
    <property type="term" value="F:nickel cation binding"/>
    <property type="evidence" value="ECO:0007669"/>
    <property type="project" value="UniProtKB-UniRule"/>
</dbReference>
<name>A0A223AS65_9FIRM</name>
<dbReference type="GO" id="GO:0051604">
    <property type="term" value="P:protein maturation"/>
    <property type="evidence" value="ECO:0007669"/>
    <property type="project" value="UniProtKB-UniRule"/>
</dbReference>
<keyword evidence="2" id="KW-0456">Lyase</keyword>
<feature type="compositionally biased region" description="Basic and acidic residues" evidence="3">
    <location>
        <begin position="94"/>
        <end position="121"/>
    </location>
</feature>
<evidence type="ECO:0000256" key="2">
    <source>
        <dbReference type="HAMAP-Rule" id="MF_01074"/>
    </source>
</evidence>
<dbReference type="Gene3D" id="3.30.70.1380">
    <property type="entry name" value="Transcriptional regulatory protein pf0864 domain like"/>
    <property type="match status" value="1"/>
</dbReference>
<keyword evidence="1 2" id="KW-0533">Nickel</keyword>
<dbReference type="HAMAP" id="MF_01074">
    <property type="entry name" value="LarC"/>
    <property type="match status" value="1"/>
</dbReference>
<evidence type="ECO:0000256" key="3">
    <source>
        <dbReference type="SAM" id="MobiDB-lite"/>
    </source>
</evidence>
<reference evidence="5" key="1">
    <citation type="submission" date="2016-05" db="EMBL/GenBank/DDBJ databases">
        <authorList>
            <person name="Holder M.E."/>
            <person name="Ajami N.J."/>
            <person name="Petrosino J.F."/>
        </authorList>
    </citation>
    <scope>NUCLEOTIDE SEQUENCE [LARGE SCALE GENOMIC DNA]</scope>
    <source>
        <strain evidence="5">ATCC 700696</strain>
    </source>
</reference>
<dbReference type="EC" id="4.99.1.12" evidence="2"/>
<dbReference type="PANTHER" id="PTHR36566">
    <property type="entry name" value="NICKEL INSERTION PROTEIN-RELATED"/>
    <property type="match status" value="1"/>
</dbReference>
<feature type="region of interest" description="Disordered" evidence="3">
    <location>
        <begin position="184"/>
        <end position="203"/>
    </location>
</feature>
<evidence type="ECO:0000313" key="5">
    <source>
        <dbReference type="Proteomes" id="UP000214689"/>
    </source>
</evidence>
<dbReference type="RefSeq" id="WP_094233998.1">
    <property type="nucleotide sequence ID" value="NZ_CP016199.1"/>
</dbReference>
<protein>
    <recommendedName>
        <fullName evidence="2">Pyridinium-3,5-bisthiocarboxylic acid mononucleotide nickel insertion protein</fullName>
        <shortName evidence="2">P2TMN nickel insertion protein</shortName>
        <ecNumber evidence="2">4.99.1.12</ecNumber>
    </recommendedName>
    <alternativeName>
        <fullName evidence="2">Nickel-pincer cofactor biosynthesis protein LarC</fullName>
    </alternativeName>
</protein>
<dbReference type="InterPro" id="IPR002822">
    <property type="entry name" value="Ni_insertion"/>
</dbReference>
<proteinExistence type="inferred from homology"/>